<comment type="caution">
    <text evidence="8">The sequence shown here is derived from an EMBL/GenBank/DDBJ whole genome shotgun (WGS) entry which is preliminary data.</text>
</comment>
<sequence>MGITHADNNEPPEVRNWTIHWVAIVASMAALALGYDTAATGGTMVLDSFVRDFGLEGMSDHDRDNTQAKIMSTFQLSAFIGAFATFPIAKKVSRNKAVLLACLVFMLGASLMAGSQGHVGMIVAGWAIGGFDIGSATLTVPVYIAEVAPPSIRGRLVGIFEVTSQTGSLLGFWISYATDRTVDVELAAQWIVPLGLQFVKIRVQVLSLGSRASLSGKTSMVPTC</sequence>
<keyword evidence="4 6" id="KW-1133">Transmembrane helix</keyword>
<dbReference type="Proteomes" id="UP000717696">
    <property type="component" value="Unassembled WGS sequence"/>
</dbReference>
<dbReference type="PROSITE" id="PS00217">
    <property type="entry name" value="SUGAR_TRANSPORT_2"/>
    <property type="match status" value="1"/>
</dbReference>
<proteinExistence type="inferred from homology"/>
<dbReference type="InterPro" id="IPR005829">
    <property type="entry name" value="Sugar_transporter_CS"/>
</dbReference>
<evidence type="ECO:0000313" key="9">
    <source>
        <dbReference type="Proteomes" id="UP000717696"/>
    </source>
</evidence>
<reference evidence="8" key="1">
    <citation type="journal article" date="2021" name="Nat. Commun.">
        <title>Genetic determinants of endophytism in the Arabidopsis root mycobiome.</title>
        <authorList>
            <person name="Mesny F."/>
            <person name="Miyauchi S."/>
            <person name="Thiergart T."/>
            <person name="Pickel B."/>
            <person name="Atanasova L."/>
            <person name="Karlsson M."/>
            <person name="Huettel B."/>
            <person name="Barry K.W."/>
            <person name="Haridas S."/>
            <person name="Chen C."/>
            <person name="Bauer D."/>
            <person name="Andreopoulos W."/>
            <person name="Pangilinan J."/>
            <person name="LaButti K."/>
            <person name="Riley R."/>
            <person name="Lipzen A."/>
            <person name="Clum A."/>
            <person name="Drula E."/>
            <person name="Henrissat B."/>
            <person name="Kohler A."/>
            <person name="Grigoriev I.V."/>
            <person name="Martin F.M."/>
            <person name="Hacquard S."/>
        </authorList>
    </citation>
    <scope>NUCLEOTIDE SEQUENCE</scope>
    <source>
        <strain evidence="8">MPI-CAGE-AT-0021</strain>
    </source>
</reference>
<feature type="domain" description="Major facilitator superfamily (MFS) profile" evidence="7">
    <location>
        <begin position="22"/>
        <end position="224"/>
    </location>
</feature>
<keyword evidence="9" id="KW-1185">Reference proteome</keyword>
<name>A0A9P9EMI2_9HYPO</name>
<organism evidence="8 9">
    <name type="scientific">Dactylonectria estremocensis</name>
    <dbReference type="NCBI Taxonomy" id="1079267"/>
    <lineage>
        <taxon>Eukaryota</taxon>
        <taxon>Fungi</taxon>
        <taxon>Dikarya</taxon>
        <taxon>Ascomycota</taxon>
        <taxon>Pezizomycotina</taxon>
        <taxon>Sordariomycetes</taxon>
        <taxon>Hypocreomycetidae</taxon>
        <taxon>Hypocreales</taxon>
        <taxon>Nectriaceae</taxon>
        <taxon>Dactylonectria</taxon>
    </lineage>
</organism>
<dbReference type="InterPro" id="IPR050360">
    <property type="entry name" value="MFS_Sugar_Transporters"/>
</dbReference>
<keyword evidence="5 6" id="KW-0472">Membrane</keyword>
<dbReference type="GO" id="GO:0005351">
    <property type="term" value="F:carbohydrate:proton symporter activity"/>
    <property type="evidence" value="ECO:0007669"/>
    <property type="project" value="TreeGrafter"/>
</dbReference>
<comment type="similarity">
    <text evidence="2">Belongs to the major facilitator superfamily. Sugar transporter (TC 2.A.1.1) family.</text>
</comment>
<dbReference type="SUPFAM" id="SSF103473">
    <property type="entry name" value="MFS general substrate transporter"/>
    <property type="match status" value="1"/>
</dbReference>
<feature type="transmembrane region" description="Helical" evidence="6">
    <location>
        <begin position="98"/>
        <end position="115"/>
    </location>
</feature>
<gene>
    <name evidence="8" type="ORF">B0J13DRAFT_624555</name>
</gene>
<dbReference type="AlphaFoldDB" id="A0A9P9EMI2"/>
<feature type="transmembrane region" description="Helical" evidence="6">
    <location>
        <begin position="121"/>
        <end position="145"/>
    </location>
</feature>
<evidence type="ECO:0000256" key="4">
    <source>
        <dbReference type="ARBA" id="ARBA00022989"/>
    </source>
</evidence>
<evidence type="ECO:0000256" key="3">
    <source>
        <dbReference type="ARBA" id="ARBA00022692"/>
    </source>
</evidence>
<dbReference type="OrthoDB" id="508119at2759"/>
<evidence type="ECO:0000259" key="7">
    <source>
        <dbReference type="PROSITE" id="PS50850"/>
    </source>
</evidence>
<feature type="transmembrane region" description="Helical" evidence="6">
    <location>
        <begin position="21"/>
        <end position="46"/>
    </location>
</feature>
<dbReference type="PANTHER" id="PTHR48022">
    <property type="entry name" value="PLASTIDIC GLUCOSE TRANSPORTER 4"/>
    <property type="match status" value="1"/>
</dbReference>
<evidence type="ECO:0000256" key="6">
    <source>
        <dbReference type="SAM" id="Phobius"/>
    </source>
</evidence>
<evidence type="ECO:0000256" key="2">
    <source>
        <dbReference type="ARBA" id="ARBA00010992"/>
    </source>
</evidence>
<evidence type="ECO:0000256" key="1">
    <source>
        <dbReference type="ARBA" id="ARBA00004141"/>
    </source>
</evidence>
<dbReference type="PANTHER" id="PTHR48022:SF42">
    <property type="entry name" value="MAJOR FACILITATOR SUPERFAMILY (MFS) PROFILE DOMAIN-CONTAINING PROTEIN"/>
    <property type="match status" value="1"/>
</dbReference>
<comment type="subcellular location">
    <subcellularLocation>
        <location evidence="1">Membrane</location>
        <topology evidence="1">Multi-pass membrane protein</topology>
    </subcellularLocation>
</comment>
<dbReference type="Gene3D" id="1.20.1250.20">
    <property type="entry name" value="MFS general substrate transporter like domains"/>
    <property type="match status" value="1"/>
</dbReference>
<feature type="transmembrane region" description="Helical" evidence="6">
    <location>
        <begin position="66"/>
        <end position="86"/>
    </location>
</feature>
<dbReference type="Pfam" id="PF00083">
    <property type="entry name" value="Sugar_tr"/>
    <property type="match status" value="1"/>
</dbReference>
<protein>
    <submittedName>
        <fullName evidence="8">General substrate transporter</fullName>
    </submittedName>
</protein>
<accession>A0A9P9EMI2</accession>
<dbReference type="GO" id="GO:0016020">
    <property type="term" value="C:membrane"/>
    <property type="evidence" value="ECO:0007669"/>
    <property type="project" value="UniProtKB-SubCell"/>
</dbReference>
<evidence type="ECO:0000313" key="8">
    <source>
        <dbReference type="EMBL" id="KAH7139736.1"/>
    </source>
</evidence>
<keyword evidence="3 6" id="KW-0812">Transmembrane</keyword>
<dbReference type="InterPro" id="IPR005828">
    <property type="entry name" value="MFS_sugar_transport-like"/>
</dbReference>
<evidence type="ECO:0000256" key="5">
    <source>
        <dbReference type="ARBA" id="ARBA00023136"/>
    </source>
</evidence>
<dbReference type="InterPro" id="IPR020846">
    <property type="entry name" value="MFS_dom"/>
</dbReference>
<dbReference type="EMBL" id="JAGMUU010000014">
    <property type="protein sequence ID" value="KAH7139736.1"/>
    <property type="molecule type" value="Genomic_DNA"/>
</dbReference>
<dbReference type="PROSITE" id="PS50850">
    <property type="entry name" value="MFS"/>
    <property type="match status" value="1"/>
</dbReference>
<dbReference type="InterPro" id="IPR036259">
    <property type="entry name" value="MFS_trans_sf"/>
</dbReference>